<sequence>MESNIHLIRFDFGNHLRHTNNQGKKNEKIIHGSHVHFMSVPDKYSVKNVIAVGSIEEFKNLKRIKETFLKFIDYTNIR</sequence>
<evidence type="ECO:0000313" key="2">
    <source>
        <dbReference type="Proteomes" id="UP000284109"/>
    </source>
</evidence>
<dbReference type="InterPro" id="IPR053916">
    <property type="entry name" value="DUF6978"/>
</dbReference>
<gene>
    <name evidence="1" type="ORF">DS831_01665</name>
</gene>
<dbReference type="KEGG" id="lbm:DS830_08540"/>
<dbReference type="AlphaFoldDB" id="A0A347SUE9"/>
<name>A0A347SUE9_9LACO</name>
<dbReference type="Proteomes" id="UP000284109">
    <property type="component" value="Unassembled WGS sequence"/>
</dbReference>
<organism evidence="1 2">
    <name type="scientific">Bombilactobacillus bombi</name>
    <dbReference type="NCBI Taxonomy" id="1303590"/>
    <lineage>
        <taxon>Bacteria</taxon>
        <taxon>Bacillati</taxon>
        <taxon>Bacillota</taxon>
        <taxon>Bacilli</taxon>
        <taxon>Lactobacillales</taxon>
        <taxon>Lactobacillaceae</taxon>
        <taxon>Bombilactobacillus</taxon>
    </lineage>
</organism>
<accession>A0A347SUE9</accession>
<keyword evidence="2" id="KW-1185">Reference proteome</keyword>
<evidence type="ECO:0000313" key="1">
    <source>
        <dbReference type="EMBL" id="RHW52408.1"/>
    </source>
</evidence>
<comment type="caution">
    <text evidence="1">The sequence shown here is derived from an EMBL/GenBank/DDBJ whole genome shotgun (WGS) entry which is preliminary data.</text>
</comment>
<dbReference type="OrthoDB" id="2328129at2"/>
<proteinExistence type="predicted"/>
<protein>
    <submittedName>
        <fullName evidence="1">Uncharacterized protein</fullName>
    </submittedName>
</protein>
<dbReference type="EMBL" id="QOCR01000001">
    <property type="protein sequence ID" value="RHW52408.1"/>
    <property type="molecule type" value="Genomic_DNA"/>
</dbReference>
<reference evidence="1 2" key="1">
    <citation type="submission" date="2018-07" db="EMBL/GenBank/DDBJ databases">
        <title>Genome sequences of six Lactobacillus spp. isolated from bumble bee guts.</title>
        <authorList>
            <person name="Motta E.V.S."/>
            <person name="Moran N.A."/>
        </authorList>
    </citation>
    <scope>NUCLEOTIDE SEQUENCE [LARGE SCALE GENOMIC DNA]</scope>
    <source>
        <strain evidence="1 2">BI-1.1</strain>
    </source>
</reference>
<dbReference type="Pfam" id="PF22398">
    <property type="entry name" value="DUF6978"/>
    <property type="match status" value="1"/>
</dbReference>